<feature type="domain" description="SET" evidence="1">
    <location>
        <begin position="14"/>
        <end position="115"/>
    </location>
</feature>
<dbReference type="EMBL" id="AACS02000007">
    <property type="protein sequence ID" value="EAU90155.1"/>
    <property type="molecule type" value="Genomic_DNA"/>
</dbReference>
<sequence>MPKPSQENYVPSHKEFIVEFVPGEYRSSLRTRQAFKKGEVMAPLRGLTRGPKRYTSVQCGKGPDDHIELNSDLVYINHSCDPNVAFDLSSRDPSQWHLRALKDIKAGETLGFFYPSTEWDMDQPFKCECNARSCLGTVAGAKYLSKTELLAHGFVNKYILELAAERDGEAKLQSRL</sequence>
<dbReference type="PANTHER" id="PTHR12350">
    <property type="entry name" value="HISTONE-LYSINE N-METHYLTRANSFERASE-RELATED"/>
    <property type="match status" value="1"/>
</dbReference>
<evidence type="ECO:0000313" key="3">
    <source>
        <dbReference type="Proteomes" id="UP000001861"/>
    </source>
</evidence>
<dbReference type="Proteomes" id="UP000001861">
    <property type="component" value="Unassembled WGS sequence"/>
</dbReference>
<dbReference type="InParanoid" id="A8N9W6"/>
<dbReference type="OrthoDB" id="5984008at2759"/>
<dbReference type="Gene3D" id="2.170.270.10">
    <property type="entry name" value="SET domain"/>
    <property type="match status" value="1"/>
</dbReference>
<reference evidence="2 3" key="1">
    <citation type="journal article" date="2010" name="Proc. Natl. Acad. Sci. U.S.A.">
        <title>Insights into evolution of multicellular fungi from the assembled chromosomes of the mushroom Coprinopsis cinerea (Coprinus cinereus).</title>
        <authorList>
            <person name="Stajich J.E."/>
            <person name="Wilke S.K."/>
            <person name="Ahren D."/>
            <person name="Au C.H."/>
            <person name="Birren B.W."/>
            <person name="Borodovsky M."/>
            <person name="Burns C."/>
            <person name="Canback B."/>
            <person name="Casselton L.A."/>
            <person name="Cheng C.K."/>
            <person name="Deng J."/>
            <person name="Dietrich F.S."/>
            <person name="Fargo D.C."/>
            <person name="Farman M.L."/>
            <person name="Gathman A.C."/>
            <person name="Goldberg J."/>
            <person name="Guigo R."/>
            <person name="Hoegger P.J."/>
            <person name="Hooker J.B."/>
            <person name="Huggins A."/>
            <person name="James T.Y."/>
            <person name="Kamada T."/>
            <person name="Kilaru S."/>
            <person name="Kodira C."/>
            <person name="Kues U."/>
            <person name="Kupfer D."/>
            <person name="Kwan H.S."/>
            <person name="Lomsadze A."/>
            <person name="Li W."/>
            <person name="Lilly W.W."/>
            <person name="Ma L.J."/>
            <person name="Mackey A.J."/>
            <person name="Manning G."/>
            <person name="Martin F."/>
            <person name="Muraguchi H."/>
            <person name="Natvig D.O."/>
            <person name="Palmerini H."/>
            <person name="Ramesh M.A."/>
            <person name="Rehmeyer C.J."/>
            <person name="Roe B.A."/>
            <person name="Shenoy N."/>
            <person name="Stanke M."/>
            <person name="Ter-Hovhannisyan V."/>
            <person name="Tunlid A."/>
            <person name="Velagapudi R."/>
            <person name="Vision T.J."/>
            <person name="Zeng Q."/>
            <person name="Zolan M.E."/>
            <person name="Pukkila P.J."/>
        </authorList>
    </citation>
    <scope>NUCLEOTIDE SEQUENCE [LARGE SCALE GENOMIC DNA]</scope>
    <source>
        <strain evidence="3">Okayama-7 / 130 / ATCC MYA-4618 / FGSC 9003</strain>
    </source>
</reference>
<dbReference type="eggNOG" id="ENOG502S11B">
    <property type="taxonomic scope" value="Eukaryota"/>
</dbReference>
<dbReference type="GeneID" id="6008096"/>
<dbReference type="RefSeq" id="XP_001831622.1">
    <property type="nucleotide sequence ID" value="XM_001831570.1"/>
</dbReference>
<dbReference type="STRING" id="240176.A8N9W6"/>
<accession>A8N9W6</accession>
<dbReference type="InterPro" id="IPR001214">
    <property type="entry name" value="SET_dom"/>
</dbReference>
<dbReference type="PANTHER" id="PTHR12350:SF19">
    <property type="entry name" value="SET DOMAIN-CONTAINING PROTEIN"/>
    <property type="match status" value="1"/>
</dbReference>
<keyword evidence="3" id="KW-1185">Reference proteome</keyword>
<protein>
    <recommendedName>
        <fullName evidence="1">SET domain-containing protein</fullName>
    </recommendedName>
</protein>
<comment type="caution">
    <text evidence="2">The sequence shown here is derived from an EMBL/GenBank/DDBJ whole genome shotgun (WGS) entry which is preliminary data.</text>
</comment>
<dbReference type="Pfam" id="PF00856">
    <property type="entry name" value="SET"/>
    <property type="match status" value="1"/>
</dbReference>
<dbReference type="InterPro" id="IPR046341">
    <property type="entry name" value="SET_dom_sf"/>
</dbReference>
<dbReference type="OMA" id="GYWLNGH"/>
<dbReference type="VEuPathDB" id="FungiDB:CC1G_05693"/>
<proteinExistence type="predicted"/>
<gene>
    <name evidence="2" type="ORF">CC1G_05693</name>
</gene>
<dbReference type="AlphaFoldDB" id="A8N9W6"/>
<dbReference type="InterPro" id="IPR053201">
    <property type="entry name" value="Flavunoidine_N-MTase"/>
</dbReference>
<dbReference type="KEGG" id="cci:CC1G_05693"/>
<evidence type="ECO:0000259" key="1">
    <source>
        <dbReference type="PROSITE" id="PS50280"/>
    </source>
</evidence>
<dbReference type="PROSITE" id="PS50280">
    <property type="entry name" value="SET"/>
    <property type="match status" value="1"/>
</dbReference>
<name>A8N9W6_COPC7</name>
<organism evidence="2 3">
    <name type="scientific">Coprinopsis cinerea (strain Okayama-7 / 130 / ATCC MYA-4618 / FGSC 9003)</name>
    <name type="common">Inky cap fungus</name>
    <name type="synonym">Hormographiella aspergillata</name>
    <dbReference type="NCBI Taxonomy" id="240176"/>
    <lineage>
        <taxon>Eukaryota</taxon>
        <taxon>Fungi</taxon>
        <taxon>Dikarya</taxon>
        <taxon>Basidiomycota</taxon>
        <taxon>Agaricomycotina</taxon>
        <taxon>Agaricomycetes</taxon>
        <taxon>Agaricomycetidae</taxon>
        <taxon>Agaricales</taxon>
        <taxon>Agaricineae</taxon>
        <taxon>Psathyrellaceae</taxon>
        <taxon>Coprinopsis</taxon>
    </lineage>
</organism>
<evidence type="ECO:0000313" key="2">
    <source>
        <dbReference type="EMBL" id="EAU90155.1"/>
    </source>
</evidence>
<dbReference type="SUPFAM" id="SSF82199">
    <property type="entry name" value="SET domain"/>
    <property type="match status" value="1"/>
</dbReference>